<feature type="region of interest" description="Disordered" evidence="1">
    <location>
        <begin position="108"/>
        <end position="137"/>
    </location>
</feature>
<comment type="caution">
    <text evidence="2">The sequence shown here is derived from an EMBL/GenBank/DDBJ whole genome shotgun (WGS) entry which is preliminary data.</text>
</comment>
<dbReference type="Proteomes" id="UP000789739">
    <property type="component" value="Unassembled WGS sequence"/>
</dbReference>
<keyword evidence="3" id="KW-1185">Reference proteome</keyword>
<evidence type="ECO:0000313" key="3">
    <source>
        <dbReference type="Proteomes" id="UP000789739"/>
    </source>
</evidence>
<evidence type="ECO:0000313" key="2">
    <source>
        <dbReference type="EMBL" id="CAG8624441.1"/>
    </source>
</evidence>
<accession>A0A9N9D345</accession>
<dbReference type="EMBL" id="CAJVPI010001726">
    <property type="protein sequence ID" value="CAG8624441.1"/>
    <property type="molecule type" value="Genomic_DNA"/>
</dbReference>
<protein>
    <submittedName>
        <fullName evidence="2">3673_t:CDS:1</fullName>
    </submittedName>
</protein>
<dbReference type="OrthoDB" id="2428828at2759"/>
<proteinExistence type="predicted"/>
<sequence length="314" mass="35499">MLGHFQRDLLVYLKNVYGLSVRSGSLVLFAYAAHLQYRAPKLLDRILDEFFYDFTDSLLDSSDGVIIPSGSFLTCRFPQQTMYKQRESRWATYWSVLYSLDKQPNLDPPCFRDDRREDEYMDEGNEDGVTSRRNGRDGRDTYACRADLTFGITSAAMASIGVDVSDTPTDGLYSTQQQGLTLCKHSSGPNAINHTMLNPKLQFLEKYTARMNANSDDIDVTNNGISNTETGGNDNHDNGSRVIQEGGRTADWFLADVRQKKTYRMLISQNIRYGDVALLRFYLGKYGAPANRIIRFTAEVSIDLNKVRVGWGHG</sequence>
<evidence type="ECO:0000256" key="1">
    <source>
        <dbReference type="SAM" id="MobiDB-lite"/>
    </source>
</evidence>
<gene>
    <name evidence="2" type="ORF">PBRASI_LOCUS8894</name>
</gene>
<dbReference type="AlphaFoldDB" id="A0A9N9D345"/>
<reference evidence="2" key="1">
    <citation type="submission" date="2021-06" db="EMBL/GenBank/DDBJ databases">
        <authorList>
            <person name="Kallberg Y."/>
            <person name="Tangrot J."/>
            <person name="Rosling A."/>
        </authorList>
    </citation>
    <scope>NUCLEOTIDE SEQUENCE</scope>
    <source>
        <strain evidence="2">BR232B</strain>
    </source>
</reference>
<name>A0A9N9D345_9GLOM</name>
<organism evidence="2 3">
    <name type="scientific">Paraglomus brasilianum</name>
    <dbReference type="NCBI Taxonomy" id="144538"/>
    <lineage>
        <taxon>Eukaryota</taxon>
        <taxon>Fungi</taxon>
        <taxon>Fungi incertae sedis</taxon>
        <taxon>Mucoromycota</taxon>
        <taxon>Glomeromycotina</taxon>
        <taxon>Glomeromycetes</taxon>
        <taxon>Paraglomerales</taxon>
        <taxon>Paraglomeraceae</taxon>
        <taxon>Paraglomus</taxon>
    </lineage>
</organism>